<feature type="transmembrane region" description="Helical" evidence="9">
    <location>
        <begin position="90"/>
        <end position="108"/>
    </location>
</feature>
<feature type="transmembrane region" description="Helical" evidence="9">
    <location>
        <begin position="60"/>
        <end position="83"/>
    </location>
</feature>
<comment type="caution">
    <text evidence="9">Lacks conserved residue(s) required for the propagation of feature annotation.</text>
</comment>
<dbReference type="AlphaFoldDB" id="A0A0P1IN78"/>
<sequence length="156" mass="16814">MKHTITLGLVSTLSAVVVDQASKMAVVANASTLSSGVSVFPGFNLVYHRNDGVTFGLLNGAPWWGLVLLATVVCLWLVVLMFRTKEEGEAVAHGLIIGGALGNVIDRIRVGSVTDFLDFYVWDLHWPAFNLADTAIFCGVALLLAWPGLKKTQTEQ</sequence>
<comment type="pathway">
    <text evidence="9">Protein modification; lipoprotein biosynthesis (signal peptide cleavage).</text>
</comment>
<dbReference type="GO" id="GO:0004190">
    <property type="term" value="F:aspartic-type endopeptidase activity"/>
    <property type="evidence" value="ECO:0007669"/>
    <property type="project" value="UniProtKB-UniRule"/>
</dbReference>
<dbReference type="UniPathway" id="UPA00665"/>
<keyword evidence="4 9" id="KW-0812">Transmembrane</keyword>
<comment type="catalytic activity">
    <reaction evidence="9 10">
        <text>Release of signal peptides from bacterial membrane prolipoproteins. Hydrolyzes -Xaa-Yaa-Zaa-|-(S,diacylglyceryl)Cys-, in which Xaa is hydrophobic (preferably Leu), and Yaa (Ala or Ser) and Zaa (Gly or Ala) have small, neutral side chains.</text>
        <dbReference type="EC" id="3.4.23.36"/>
    </reaction>
</comment>
<keyword evidence="5 9" id="KW-0064">Aspartyl protease</keyword>
<evidence type="ECO:0000256" key="11">
    <source>
        <dbReference type="RuleBase" id="RU004181"/>
    </source>
</evidence>
<protein>
    <recommendedName>
        <fullName evidence="9">Lipoprotein signal peptidase</fullName>
        <ecNumber evidence="9">3.4.23.36</ecNumber>
    </recommendedName>
    <alternativeName>
        <fullName evidence="9">Prolipoprotein signal peptidase</fullName>
    </alternativeName>
    <alternativeName>
        <fullName evidence="9">Signal peptidase II</fullName>
        <shortName evidence="9">SPase II</shortName>
    </alternativeName>
</protein>
<dbReference type="PROSITE" id="PS00855">
    <property type="entry name" value="SPASE_II"/>
    <property type="match status" value="1"/>
</dbReference>
<evidence type="ECO:0000256" key="4">
    <source>
        <dbReference type="ARBA" id="ARBA00022692"/>
    </source>
</evidence>
<accession>A0A0P1IN78</accession>
<feature type="active site" evidence="9">
    <location>
        <position position="115"/>
    </location>
</feature>
<dbReference type="EC" id="3.4.23.36" evidence="9"/>
<keyword evidence="12" id="KW-0449">Lipoprotein</keyword>
<comment type="subcellular location">
    <subcellularLocation>
        <location evidence="9">Cell membrane</location>
        <topology evidence="9">Multi-pass membrane protein</topology>
    </subcellularLocation>
</comment>
<evidence type="ECO:0000313" key="12">
    <source>
        <dbReference type="EMBL" id="CUK25125.1"/>
    </source>
</evidence>
<keyword evidence="2 9" id="KW-1003">Cell membrane</keyword>
<reference evidence="13" key="1">
    <citation type="submission" date="2015-09" db="EMBL/GenBank/DDBJ databases">
        <authorList>
            <person name="Rodrigo-Torres Lidia"/>
            <person name="Arahal R.David."/>
        </authorList>
    </citation>
    <scope>NUCLEOTIDE SEQUENCE [LARGE SCALE GENOMIC DNA]</scope>
    <source>
        <strain evidence="13">CECT 5114</strain>
    </source>
</reference>
<dbReference type="STRING" id="1715691.TA5113_03323"/>
<evidence type="ECO:0000256" key="10">
    <source>
        <dbReference type="RuleBase" id="RU000594"/>
    </source>
</evidence>
<evidence type="ECO:0000313" key="13">
    <source>
        <dbReference type="Proteomes" id="UP000051184"/>
    </source>
</evidence>
<evidence type="ECO:0000256" key="2">
    <source>
        <dbReference type="ARBA" id="ARBA00022475"/>
    </source>
</evidence>
<comment type="similarity">
    <text evidence="1 9 11">Belongs to the peptidase A8 family.</text>
</comment>
<name>A0A0P1IN78_9RHOB</name>
<evidence type="ECO:0000256" key="8">
    <source>
        <dbReference type="ARBA" id="ARBA00023136"/>
    </source>
</evidence>
<dbReference type="PANTHER" id="PTHR33695:SF1">
    <property type="entry name" value="LIPOPROTEIN SIGNAL PEPTIDASE"/>
    <property type="match status" value="1"/>
</dbReference>
<keyword evidence="13" id="KW-1185">Reference proteome</keyword>
<evidence type="ECO:0000256" key="5">
    <source>
        <dbReference type="ARBA" id="ARBA00022750"/>
    </source>
</evidence>
<dbReference type="PANTHER" id="PTHR33695">
    <property type="entry name" value="LIPOPROTEIN SIGNAL PEPTIDASE"/>
    <property type="match status" value="1"/>
</dbReference>
<dbReference type="RefSeq" id="WP_058314131.1">
    <property type="nucleotide sequence ID" value="NZ_CYTO01000026.1"/>
</dbReference>
<keyword evidence="3 9" id="KW-0645">Protease</keyword>
<keyword evidence="6 9" id="KW-0378">Hydrolase</keyword>
<evidence type="ECO:0000256" key="6">
    <source>
        <dbReference type="ARBA" id="ARBA00022801"/>
    </source>
</evidence>
<evidence type="ECO:0000256" key="1">
    <source>
        <dbReference type="ARBA" id="ARBA00006139"/>
    </source>
</evidence>
<evidence type="ECO:0000256" key="3">
    <source>
        <dbReference type="ARBA" id="ARBA00022670"/>
    </source>
</evidence>
<evidence type="ECO:0000256" key="9">
    <source>
        <dbReference type="HAMAP-Rule" id="MF_00161"/>
    </source>
</evidence>
<keyword evidence="7 9" id="KW-1133">Transmembrane helix</keyword>
<evidence type="ECO:0000256" key="7">
    <source>
        <dbReference type="ARBA" id="ARBA00022989"/>
    </source>
</evidence>
<dbReference type="NCBIfam" id="TIGR00077">
    <property type="entry name" value="lspA"/>
    <property type="match status" value="1"/>
</dbReference>
<dbReference type="Proteomes" id="UP000051184">
    <property type="component" value="Unassembled WGS sequence"/>
</dbReference>
<dbReference type="HAMAP" id="MF_00161">
    <property type="entry name" value="LspA"/>
    <property type="match status" value="1"/>
</dbReference>
<dbReference type="OrthoDB" id="9810259at2"/>
<dbReference type="Pfam" id="PF01252">
    <property type="entry name" value="Peptidase_A8"/>
    <property type="match status" value="1"/>
</dbReference>
<dbReference type="GO" id="GO:0006508">
    <property type="term" value="P:proteolysis"/>
    <property type="evidence" value="ECO:0007669"/>
    <property type="project" value="UniProtKB-KW"/>
</dbReference>
<gene>
    <name evidence="12" type="primary">lspA_2</name>
    <name evidence="9" type="synonym">lspA</name>
    <name evidence="12" type="ORF">TA5114_00915</name>
</gene>
<feature type="active site" evidence="9">
    <location>
        <position position="133"/>
    </location>
</feature>
<dbReference type="EMBL" id="CYUE01000007">
    <property type="protein sequence ID" value="CUK25125.1"/>
    <property type="molecule type" value="Genomic_DNA"/>
</dbReference>
<feature type="transmembrane region" description="Helical" evidence="9">
    <location>
        <begin position="128"/>
        <end position="149"/>
    </location>
</feature>
<comment type="function">
    <text evidence="9 10">This protein specifically catalyzes the removal of signal peptides from prolipoproteins.</text>
</comment>
<organism evidence="12 13">
    <name type="scientific">Cognatishimia activa</name>
    <dbReference type="NCBI Taxonomy" id="1715691"/>
    <lineage>
        <taxon>Bacteria</taxon>
        <taxon>Pseudomonadati</taxon>
        <taxon>Pseudomonadota</taxon>
        <taxon>Alphaproteobacteria</taxon>
        <taxon>Rhodobacterales</taxon>
        <taxon>Paracoccaceae</taxon>
        <taxon>Cognatishimia</taxon>
    </lineage>
</organism>
<dbReference type="GO" id="GO:0005886">
    <property type="term" value="C:plasma membrane"/>
    <property type="evidence" value="ECO:0007669"/>
    <property type="project" value="UniProtKB-SubCell"/>
</dbReference>
<dbReference type="InterPro" id="IPR001872">
    <property type="entry name" value="Peptidase_A8"/>
</dbReference>
<keyword evidence="8 9" id="KW-0472">Membrane</keyword>
<dbReference type="PRINTS" id="PR00781">
    <property type="entry name" value="LIPOSIGPTASE"/>
</dbReference>
<proteinExistence type="inferred from homology"/>